<comment type="caution">
    <text evidence="1">The sequence shown here is derived from an EMBL/GenBank/DDBJ whole genome shotgun (WGS) entry which is preliminary data.</text>
</comment>
<dbReference type="AlphaFoldDB" id="A0AAV7QUJ7"/>
<sequence>MSGDIIVQGSMASFITLPLKLYDEEVFPSTESTDKYLQLYHHPKLSAEQQLKLEGLVMVLEVEGAIDQLALGKACGLDQRPLELYFGLLHFIVPVLCDVFNLLGTIPRSRTETNVVTFPKKGLATVITDLVNED</sequence>
<organism evidence="1 2">
    <name type="scientific">Pleurodeles waltl</name>
    <name type="common">Iberian ribbed newt</name>
    <dbReference type="NCBI Taxonomy" id="8319"/>
    <lineage>
        <taxon>Eukaryota</taxon>
        <taxon>Metazoa</taxon>
        <taxon>Chordata</taxon>
        <taxon>Craniata</taxon>
        <taxon>Vertebrata</taxon>
        <taxon>Euteleostomi</taxon>
        <taxon>Amphibia</taxon>
        <taxon>Batrachia</taxon>
        <taxon>Caudata</taxon>
        <taxon>Salamandroidea</taxon>
        <taxon>Salamandridae</taxon>
        <taxon>Pleurodelinae</taxon>
        <taxon>Pleurodeles</taxon>
    </lineage>
</organism>
<keyword evidence="2" id="KW-1185">Reference proteome</keyword>
<protein>
    <submittedName>
        <fullName evidence="1">Uncharacterized protein</fullName>
    </submittedName>
</protein>
<name>A0AAV7QUJ7_PLEWA</name>
<evidence type="ECO:0000313" key="1">
    <source>
        <dbReference type="EMBL" id="KAJ1143137.1"/>
    </source>
</evidence>
<dbReference type="EMBL" id="JANPWB010000010">
    <property type="protein sequence ID" value="KAJ1143137.1"/>
    <property type="molecule type" value="Genomic_DNA"/>
</dbReference>
<gene>
    <name evidence="1" type="ORF">NDU88_009448</name>
</gene>
<evidence type="ECO:0000313" key="2">
    <source>
        <dbReference type="Proteomes" id="UP001066276"/>
    </source>
</evidence>
<proteinExistence type="predicted"/>
<accession>A0AAV7QUJ7</accession>
<dbReference type="Proteomes" id="UP001066276">
    <property type="component" value="Chromosome 6"/>
</dbReference>
<reference evidence="1" key="1">
    <citation type="journal article" date="2022" name="bioRxiv">
        <title>Sequencing and chromosome-scale assembly of the giantPleurodeles waltlgenome.</title>
        <authorList>
            <person name="Brown T."/>
            <person name="Elewa A."/>
            <person name="Iarovenko S."/>
            <person name="Subramanian E."/>
            <person name="Araus A.J."/>
            <person name="Petzold A."/>
            <person name="Susuki M."/>
            <person name="Suzuki K.-i.T."/>
            <person name="Hayashi T."/>
            <person name="Toyoda A."/>
            <person name="Oliveira C."/>
            <person name="Osipova E."/>
            <person name="Leigh N.D."/>
            <person name="Simon A."/>
            <person name="Yun M.H."/>
        </authorList>
    </citation>
    <scope>NUCLEOTIDE SEQUENCE</scope>
    <source>
        <strain evidence="1">20211129_DDA</strain>
        <tissue evidence="1">Liver</tissue>
    </source>
</reference>